<keyword evidence="8 11" id="KW-0472">Membrane</keyword>
<dbReference type="RefSeq" id="WP_382219725.1">
    <property type="nucleotide sequence ID" value="NZ_JBHTCA010000002.1"/>
</dbReference>
<keyword evidence="6 11" id="KW-0812">Transmembrane</keyword>
<gene>
    <name evidence="13" type="ORF">ACFQPB_03215</name>
</gene>
<dbReference type="NCBIfam" id="TIGR02532">
    <property type="entry name" value="IV_pilin_GFxxxE"/>
    <property type="match status" value="1"/>
</dbReference>
<evidence type="ECO:0000256" key="6">
    <source>
        <dbReference type="ARBA" id="ARBA00022692"/>
    </source>
</evidence>
<proteinExistence type="inferred from homology"/>
<dbReference type="InterPro" id="IPR022346">
    <property type="entry name" value="T2SS_GspH"/>
</dbReference>
<comment type="subcellular location">
    <subcellularLocation>
        <location evidence="1">Cell inner membrane</location>
        <topology evidence="1">Single-pass membrane protein</topology>
    </subcellularLocation>
</comment>
<evidence type="ECO:0000256" key="11">
    <source>
        <dbReference type="SAM" id="Phobius"/>
    </source>
</evidence>
<keyword evidence="4" id="KW-0488">Methylation</keyword>
<dbReference type="Pfam" id="PF07963">
    <property type="entry name" value="N_methyl"/>
    <property type="match status" value="1"/>
</dbReference>
<evidence type="ECO:0000256" key="3">
    <source>
        <dbReference type="ARBA" id="ARBA00022475"/>
    </source>
</evidence>
<evidence type="ECO:0000256" key="10">
    <source>
        <dbReference type="ARBA" id="ARBA00030775"/>
    </source>
</evidence>
<evidence type="ECO:0000256" key="5">
    <source>
        <dbReference type="ARBA" id="ARBA00022519"/>
    </source>
</evidence>
<keyword evidence="7 11" id="KW-1133">Transmembrane helix</keyword>
<dbReference type="PROSITE" id="PS00409">
    <property type="entry name" value="PROKAR_NTER_METHYL"/>
    <property type="match status" value="1"/>
</dbReference>
<name>A0ABW2QFR7_9BURK</name>
<feature type="transmembrane region" description="Helical" evidence="11">
    <location>
        <begin position="12"/>
        <end position="33"/>
    </location>
</feature>
<evidence type="ECO:0000256" key="9">
    <source>
        <dbReference type="ARBA" id="ARBA00025772"/>
    </source>
</evidence>
<accession>A0ABW2QFR7</accession>
<evidence type="ECO:0000313" key="14">
    <source>
        <dbReference type="Proteomes" id="UP001596501"/>
    </source>
</evidence>
<dbReference type="Proteomes" id="UP001596501">
    <property type="component" value="Unassembled WGS sequence"/>
</dbReference>
<keyword evidence="14" id="KW-1185">Reference proteome</keyword>
<comment type="caution">
    <text evidence="13">The sequence shown here is derived from an EMBL/GenBank/DDBJ whole genome shotgun (WGS) entry which is preliminary data.</text>
</comment>
<evidence type="ECO:0000259" key="12">
    <source>
        <dbReference type="Pfam" id="PF12019"/>
    </source>
</evidence>
<keyword evidence="3" id="KW-1003">Cell membrane</keyword>
<evidence type="ECO:0000256" key="7">
    <source>
        <dbReference type="ARBA" id="ARBA00022989"/>
    </source>
</evidence>
<organism evidence="13 14">
    <name type="scientific">Hydrogenophaga atypica</name>
    <dbReference type="NCBI Taxonomy" id="249409"/>
    <lineage>
        <taxon>Bacteria</taxon>
        <taxon>Pseudomonadati</taxon>
        <taxon>Pseudomonadota</taxon>
        <taxon>Betaproteobacteria</taxon>
        <taxon>Burkholderiales</taxon>
        <taxon>Comamonadaceae</taxon>
        <taxon>Hydrogenophaga</taxon>
    </lineage>
</organism>
<evidence type="ECO:0000256" key="8">
    <source>
        <dbReference type="ARBA" id="ARBA00023136"/>
    </source>
</evidence>
<evidence type="ECO:0000256" key="1">
    <source>
        <dbReference type="ARBA" id="ARBA00004377"/>
    </source>
</evidence>
<sequence length="153" mass="16471">MPTSATGTDRHRGFTLIELVVVLALGAMVLLVLSPRLEALLDAVRYRSVVQDTLRTLERARMQAVVQGQRSVVAVDVAQRQFLMAGQPVLTLPEAVELDVTGVADLAQRQPSLFFEPDGSASGGRLTLSTGGRVSHIELDWLTGQIILSRAAP</sequence>
<protein>
    <recommendedName>
        <fullName evidence="2">Type II secretion system protein H</fullName>
    </recommendedName>
    <alternativeName>
        <fullName evidence="10">General secretion pathway protein H</fullName>
    </alternativeName>
</protein>
<feature type="domain" description="General secretion pathway GspH" evidence="12">
    <location>
        <begin position="51"/>
        <end position="141"/>
    </location>
</feature>
<dbReference type="InterPro" id="IPR045584">
    <property type="entry name" value="Pilin-like"/>
</dbReference>
<comment type="similarity">
    <text evidence="9">Belongs to the GSP H family.</text>
</comment>
<dbReference type="InterPro" id="IPR012902">
    <property type="entry name" value="N_methyl_site"/>
</dbReference>
<evidence type="ECO:0000313" key="13">
    <source>
        <dbReference type="EMBL" id="MFC7407866.1"/>
    </source>
</evidence>
<evidence type="ECO:0000256" key="2">
    <source>
        <dbReference type="ARBA" id="ARBA00021549"/>
    </source>
</evidence>
<evidence type="ECO:0000256" key="4">
    <source>
        <dbReference type="ARBA" id="ARBA00022481"/>
    </source>
</evidence>
<dbReference type="SUPFAM" id="SSF54523">
    <property type="entry name" value="Pili subunits"/>
    <property type="match status" value="1"/>
</dbReference>
<dbReference type="Pfam" id="PF12019">
    <property type="entry name" value="GspH"/>
    <property type="match status" value="1"/>
</dbReference>
<keyword evidence="5" id="KW-0997">Cell inner membrane</keyword>
<reference evidence="14" key="1">
    <citation type="journal article" date="2019" name="Int. J. Syst. Evol. Microbiol.">
        <title>The Global Catalogue of Microorganisms (GCM) 10K type strain sequencing project: providing services to taxonomists for standard genome sequencing and annotation.</title>
        <authorList>
            <consortium name="The Broad Institute Genomics Platform"/>
            <consortium name="The Broad Institute Genome Sequencing Center for Infectious Disease"/>
            <person name="Wu L."/>
            <person name="Ma J."/>
        </authorList>
    </citation>
    <scope>NUCLEOTIDE SEQUENCE [LARGE SCALE GENOMIC DNA]</scope>
    <source>
        <strain evidence="14">CGMCC 1.12371</strain>
    </source>
</reference>
<dbReference type="EMBL" id="JBHTCA010000002">
    <property type="protein sequence ID" value="MFC7407866.1"/>
    <property type="molecule type" value="Genomic_DNA"/>
</dbReference>